<keyword evidence="8 11" id="KW-1133">Transmembrane helix</keyword>
<dbReference type="PROSITE" id="PS51202">
    <property type="entry name" value="RCK_C"/>
    <property type="match status" value="1"/>
</dbReference>
<evidence type="ECO:0000256" key="4">
    <source>
        <dbReference type="ARBA" id="ARBA00022449"/>
    </source>
</evidence>
<proteinExistence type="inferred from homology"/>
<evidence type="ECO:0000256" key="2">
    <source>
        <dbReference type="ARBA" id="ARBA00005551"/>
    </source>
</evidence>
<evidence type="ECO:0000259" key="12">
    <source>
        <dbReference type="PROSITE" id="PS51201"/>
    </source>
</evidence>
<reference evidence="15" key="1">
    <citation type="journal article" date="2019" name="Int. J. Syst. Evol. Microbiol.">
        <title>The Global Catalogue of Microorganisms (GCM) 10K type strain sequencing project: providing services to taxonomists for standard genome sequencing and annotation.</title>
        <authorList>
            <consortium name="The Broad Institute Genomics Platform"/>
            <consortium name="The Broad Institute Genome Sequencing Center for Infectious Disease"/>
            <person name="Wu L."/>
            <person name="Ma J."/>
        </authorList>
    </citation>
    <scope>NUCLEOTIDE SEQUENCE [LARGE SCALE GENOMIC DNA]</scope>
    <source>
        <strain evidence="15">NBRC 109341</strain>
    </source>
</reference>
<feature type="transmembrane region" description="Helical" evidence="11">
    <location>
        <begin position="137"/>
        <end position="158"/>
    </location>
</feature>
<evidence type="ECO:0000256" key="9">
    <source>
        <dbReference type="ARBA" id="ARBA00023065"/>
    </source>
</evidence>
<dbReference type="InterPro" id="IPR036721">
    <property type="entry name" value="RCK_C_sf"/>
</dbReference>
<gene>
    <name evidence="14" type="ORF">GCM10007935_27580</name>
</gene>
<keyword evidence="3" id="KW-0813">Transport</keyword>
<dbReference type="SUPFAM" id="SSF51735">
    <property type="entry name" value="NAD(P)-binding Rossmann-fold domains"/>
    <property type="match status" value="1"/>
</dbReference>
<evidence type="ECO:0000259" key="13">
    <source>
        <dbReference type="PROSITE" id="PS51202"/>
    </source>
</evidence>
<feature type="transmembrane region" description="Helical" evidence="11">
    <location>
        <begin position="381"/>
        <end position="404"/>
    </location>
</feature>
<comment type="similarity">
    <text evidence="2">Belongs to the monovalent cation:proton antiporter 2 (CPA2) transporter (TC 2.A.37) family.</text>
</comment>
<feature type="domain" description="RCK N-terminal" evidence="12">
    <location>
        <begin position="434"/>
        <end position="551"/>
    </location>
</feature>
<dbReference type="PANTHER" id="PTHR46157:SF4">
    <property type="entry name" value="K(+) EFFLUX ANTIPORTER 3, CHLOROPLASTIC"/>
    <property type="match status" value="1"/>
</dbReference>
<evidence type="ECO:0000256" key="5">
    <source>
        <dbReference type="ARBA" id="ARBA00022538"/>
    </source>
</evidence>
<dbReference type="Pfam" id="PF02254">
    <property type="entry name" value="TrkA_N"/>
    <property type="match status" value="1"/>
</dbReference>
<feature type="transmembrane region" description="Helical" evidence="11">
    <location>
        <begin position="244"/>
        <end position="277"/>
    </location>
</feature>
<dbReference type="Pfam" id="PF02080">
    <property type="entry name" value="TrkA_C"/>
    <property type="match status" value="1"/>
</dbReference>
<dbReference type="Pfam" id="PF00999">
    <property type="entry name" value="Na_H_Exchanger"/>
    <property type="match status" value="1"/>
</dbReference>
<feature type="transmembrane region" description="Helical" evidence="11">
    <location>
        <begin position="20"/>
        <end position="41"/>
    </location>
</feature>
<dbReference type="EMBL" id="BSPB01000023">
    <property type="protein sequence ID" value="GLS15323.1"/>
    <property type="molecule type" value="Genomic_DNA"/>
</dbReference>
<evidence type="ECO:0000256" key="10">
    <source>
        <dbReference type="ARBA" id="ARBA00023136"/>
    </source>
</evidence>
<feature type="domain" description="RCK C-terminal" evidence="13">
    <location>
        <begin position="598"/>
        <end position="681"/>
    </location>
</feature>
<evidence type="ECO:0000313" key="15">
    <source>
        <dbReference type="Proteomes" id="UP001156903"/>
    </source>
</evidence>
<feature type="transmembrane region" description="Helical" evidence="11">
    <location>
        <begin position="322"/>
        <end position="344"/>
    </location>
</feature>
<comment type="subcellular location">
    <subcellularLocation>
        <location evidence="1">Membrane</location>
        <topology evidence="1">Multi-pass membrane protein</topology>
    </subcellularLocation>
</comment>
<dbReference type="Gene3D" id="3.30.70.1450">
    <property type="entry name" value="Regulator of K+ conductance, C-terminal domain"/>
    <property type="match status" value="1"/>
</dbReference>
<keyword evidence="6 11" id="KW-0812">Transmembrane</keyword>
<feature type="transmembrane region" description="Helical" evidence="11">
    <location>
        <begin position="50"/>
        <end position="68"/>
    </location>
</feature>
<dbReference type="NCBIfam" id="TIGR00932">
    <property type="entry name" value="2a37"/>
    <property type="match status" value="1"/>
</dbReference>
<evidence type="ECO:0000256" key="8">
    <source>
        <dbReference type="ARBA" id="ARBA00022989"/>
    </source>
</evidence>
<organism evidence="14 15">
    <name type="scientific">Hydrogenophaga electricum</name>
    <dbReference type="NCBI Taxonomy" id="1230953"/>
    <lineage>
        <taxon>Bacteria</taxon>
        <taxon>Pseudomonadati</taxon>
        <taxon>Pseudomonadota</taxon>
        <taxon>Betaproteobacteria</taxon>
        <taxon>Burkholderiales</taxon>
        <taxon>Comamonadaceae</taxon>
        <taxon>Hydrogenophaga</taxon>
    </lineage>
</organism>
<keyword evidence="9" id="KW-0406">Ion transport</keyword>
<dbReference type="InterPro" id="IPR038770">
    <property type="entry name" value="Na+/solute_symporter_sf"/>
</dbReference>
<keyword evidence="10 11" id="KW-0472">Membrane</keyword>
<evidence type="ECO:0000313" key="14">
    <source>
        <dbReference type="EMBL" id="GLS15323.1"/>
    </source>
</evidence>
<keyword evidence="15" id="KW-1185">Reference proteome</keyword>
<feature type="transmembrane region" description="Helical" evidence="11">
    <location>
        <begin position="203"/>
        <end position="223"/>
    </location>
</feature>
<keyword evidence="5" id="KW-0633">Potassium transport</keyword>
<evidence type="ECO:0000256" key="1">
    <source>
        <dbReference type="ARBA" id="ARBA00004141"/>
    </source>
</evidence>
<feature type="transmembrane region" description="Helical" evidence="11">
    <location>
        <begin position="350"/>
        <end position="369"/>
    </location>
</feature>
<accession>A0ABQ6C6T2</accession>
<dbReference type="InterPro" id="IPR004771">
    <property type="entry name" value="K/H_exchanger"/>
</dbReference>
<dbReference type="InterPro" id="IPR036291">
    <property type="entry name" value="NAD(P)-bd_dom_sf"/>
</dbReference>
<evidence type="ECO:0000256" key="3">
    <source>
        <dbReference type="ARBA" id="ARBA00022448"/>
    </source>
</evidence>
<feature type="transmembrane region" description="Helical" evidence="11">
    <location>
        <begin position="105"/>
        <end position="131"/>
    </location>
</feature>
<keyword evidence="7" id="KW-0630">Potassium</keyword>
<dbReference type="Gene3D" id="3.40.50.720">
    <property type="entry name" value="NAD(P)-binding Rossmann-like Domain"/>
    <property type="match status" value="1"/>
</dbReference>
<name>A0ABQ6C6T2_9BURK</name>
<dbReference type="PROSITE" id="PS51201">
    <property type="entry name" value="RCK_N"/>
    <property type="match status" value="1"/>
</dbReference>
<dbReference type="InterPro" id="IPR006037">
    <property type="entry name" value="RCK_C"/>
</dbReference>
<dbReference type="Proteomes" id="UP001156903">
    <property type="component" value="Unassembled WGS sequence"/>
</dbReference>
<dbReference type="InterPro" id="IPR006153">
    <property type="entry name" value="Cation/H_exchanger_TM"/>
</dbReference>
<sequence length="682" mass="73371">MLGLSRPARAGGEPWRPIIGGMNSLDLTLLYLLAAVLGVVACRSLKLPPMLGYLTVGVLIGPHALALAQQSAGIRHLAEFGVVFLMFVIGLEFSLPKLRAMKRLVFGLGLSQVVFTVLITTAGSLTLGLLLPHWWKLSWQMALALGGIMAMSSTAIVVKLMAERLELDTEHGKRVMGILLFQDLAVVPLLVLIPALGSDPDDLLRALGLALLKATVLLTVLLTGGQRVMRWWLTLVARRKSDELFMLNLLLITLGLAWLTEHAGLSLALGAFVAGMLISETEYKHQVETDIRPFHDVLLGLFFITIGMMLDWRLVLERWPLVLVLLALSMGFKVAVIAGLTRAFGAPAGVALRTGLYLCQAGEFGLVLLSLAGRHQLVPPALFNPILASMVLSMLTTPFVILYANAVVTRLAGSDWLMQSVQMTRIARQAINADQHVIICGYGRCGQNLARLLEAERIPYMALDLDPDRVRQAAAAGHSVVFGDAARLQALMAAGLHRASAVAITYLDTPSALKVLHHTQEHAPQVPVVVRTVDDRDHARLTEAGAAEVVPEAIEASLMLASHALALVGVPMRRVIRVVQDQRDARYNLLRGYFHGADDDTPDDADQERLASITLPMASRHAGKPLAGLALEALGVRVAGLRRANGRTVGAHADAVLESGDTLVLSGRAPALALAEDKLLAG</sequence>
<feature type="transmembrane region" description="Helical" evidence="11">
    <location>
        <begin position="74"/>
        <end position="93"/>
    </location>
</feature>
<evidence type="ECO:0000256" key="7">
    <source>
        <dbReference type="ARBA" id="ARBA00022958"/>
    </source>
</evidence>
<evidence type="ECO:0000256" key="6">
    <source>
        <dbReference type="ARBA" id="ARBA00022692"/>
    </source>
</evidence>
<dbReference type="PANTHER" id="PTHR46157">
    <property type="entry name" value="K(+) EFFLUX ANTIPORTER 3, CHLOROPLASTIC"/>
    <property type="match status" value="1"/>
</dbReference>
<protein>
    <submittedName>
        <fullName evidence="14">Sodium/hydrogen exchanger family protein</fullName>
    </submittedName>
</protein>
<feature type="transmembrane region" description="Helical" evidence="11">
    <location>
        <begin position="178"/>
        <end position="197"/>
    </location>
</feature>
<dbReference type="InterPro" id="IPR003148">
    <property type="entry name" value="RCK_N"/>
</dbReference>
<keyword evidence="4" id="KW-0050">Antiport</keyword>
<dbReference type="SUPFAM" id="SSF116726">
    <property type="entry name" value="TrkA C-terminal domain-like"/>
    <property type="match status" value="1"/>
</dbReference>
<feature type="transmembrane region" description="Helical" evidence="11">
    <location>
        <begin position="297"/>
        <end position="315"/>
    </location>
</feature>
<dbReference type="Gene3D" id="1.20.1530.20">
    <property type="match status" value="1"/>
</dbReference>
<comment type="caution">
    <text evidence="14">The sequence shown here is derived from an EMBL/GenBank/DDBJ whole genome shotgun (WGS) entry which is preliminary data.</text>
</comment>
<evidence type="ECO:0000256" key="11">
    <source>
        <dbReference type="SAM" id="Phobius"/>
    </source>
</evidence>